<dbReference type="Pfam" id="PF22011">
    <property type="entry name" value="DUF6931"/>
    <property type="match status" value="1"/>
</dbReference>
<dbReference type="AlphaFoldDB" id="A0AAU7NSC8"/>
<dbReference type="Proteomes" id="UP001225378">
    <property type="component" value="Chromosome"/>
</dbReference>
<dbReference type="KEGG" id="mech:Q9L42_016345"/>
<dbReference type="RefSeq" id="WP_349431420.1">
    <property type="nucleotide sequence ID" value="NZ_CP157743.1"/>
</dbReference>
<proteinExistence type="predicted"/>
<reference evidence="1 2" key="1">
    <citation type="journal article" date="2024" name="Microbiology">
        <title>Methylomarinum rosea sp. nov., a novel halophilic methanotrophic bacterium from the hypersaline Lake Elton.</title>
        <authorList>
            <person name="Suleimanov R.Z."/>
            <person name="Oshkin I.Y."/>
            <person name="Danilova O.V."/>
            <person name="Suzina N.E."/>
            <person name="Dedysh S.N."/>
        </authorList>
    </citation>
    <scope>NUCLEOTIDE SEQUENCE [LARGE SCALE GENOMIC DNA]</scope>
    <source>
        <strain evidence="1 2">Ch1-1</strain>
    </source>
</reference>
<dbReference type="EMBL" id="CP157743">
    <property type="protein sequence ID" value="XBS19909.1"/>
    <property type="molecule type" value="Genomic_DNA"/>
</dbReference>
<evidence type="ECO:0000313" key="2">
    <source>
        <dbReference type="Proteomes" id="UP001225378"/>
    </source>
</evidence>
<protein>
    <recommendedName>
        <fullName evidence="3">Secreted protein</fullName>
    </recommendedName>
</protein>
<evidence type="ECO:0008006" key="3">
    <source>
        <dbReference type="Google" id="ProtNLM"/>
    </source>
</evidence>
<evidence type="ECO:0000313" key="1">
    <source>
        <dbReference type="EMBL" id="XBS19909.1"/>
    </source>
</evidence>
<accession>A0AAU7NSC8</accession>
<gene>
    <name evidence="1" type="ORF">Q9L42_016345</name>
</gene>
<sequence length="193" mass="21103">MTAQNLKKINQPIASEIAKLFELDEQGQVLLSAEMTPAEFIRVLIENEDYPDVVRFIAYALPKREATWWACLCARSCLSEHGKATDQKAIELAEAWVYKPTPEHCQPNYQAAEATAFKTPAGWAAMAAFWSGDNISPVKGNVVPPSADLPAKAVSGAVMLAAVQEGPEKIKERYQRFIQQGIDIAGGGDGRKI</sequence>
<name>A0AAU7NSC8_9GAMM</name>
<dbReference type="InterPro" id="IPR053855">
    <property type="entry name" value="DUF6931"/>
</dbReference>
<organism evidence="1 2">
    <name type="scientific">Methylomarinum roseum</name>
    <dbReference type="NCBI Taxonomy" id="3067653"/>
    <lineage>
        <taxon>Bacteria</taxon>
        <taxon>Pseudomonadati</taxon>
        <taxon>Pseudomonadota</taxon>
        <taxon>Gammaproteobacteria</taxon>
        <taxon>Methylococcales</taxon>
        <taxon>Methylococcaceae</taxon>
        <taxon>Methylomarinum</taxon>
    </lineage>
</organism>
<keyword evidence="2" id="KW-1185">Reference proteome</keyword>